<reference evidence="2 3" key="1">
    <citation type="submission" date="2017-05" db="EMBL/GenBank/DDBJ databases">
        <title>Genome sequence for an aflatoxigenic pathogen of Argentinian peanut, Aspergillus arachidicola.</title>
        <authorList>
            <person name="Moore G."/>
            <person name="Beltz S.B."/>
            <person name="Mack B.M."/>
        </authorList>
    </citation>
    <scope>NUCLEOTIDE SEQUENCE [LARGE SCALE GENOMIC DNA]</scope>
    <source>
        <strain evidence="2 3">CBS 117610</strain>
    </source>
</reference>
<accession>A0A2G7FXN3</accession>
<proteinExistence type="predicted"/>
<dbReference type="AlphaFoldDB" id="A0A2G7FXN3"/>
<evidence type="ECO:0000313" key="2">
    <source>
        <dbReference type="EMBL" id="PIG84611.1"/>
    </source>
</evidence>
<keyword evidence="3" id="KW-1185">Reference proteome</keyword>
<organism evidence="2 3">
    <name type="scientific">Aspergillus arachidicola</name>
    <dbReference type="NCBI Taxonomy" id="656916"/>
    <lineage>
        <taxon>Eukaryota</taxon>
        <taxon>Fungi</taxon>
        <taxon>Dikarya</taxon>
        <taxon>Ascomycota</taxon>
        <taxon>Pezizomycotina</taxon>
        <taxon>Eurotiomycetes</taxon>
        <taxon>Eurotiomycetidae</taxon>
        <taxon>Eurotiales</taxon>
        <taxon>Aspergillaceae</taxon>
        <taxon>Aspergillus</taxon>
        <taxon>Aspergillus subgen. Circumdati</taxon>
    </lineage>
</organism>
<evidence type="ECO:0000256" key="1">
    <source>
        <dbReference type="SAM" id="MobiDB-lite"/>
    </source>
</evidence>
<dbReference type="EMBL" id="NEXV01000377">
    <property type="protein sequence ID" value="PIG84611.1"/>
    <property type="molecule type" value="Genomic_DNA"/>
</dbReference>
<feature type="region of interest" description="Disordered" evidence="1">
    <location>
        <begin position="1"/>
        <end position="22"/>
    </location>
</feature>
<name>A0A2G7FXN3_9EURO</name>
<protein>
    <submittedName>
        <fullName evidence="2">Uncharacterized protein</fullName>
    </submittedName>
</protein>
<dbReference type="Proteomes" id="UP000231358">
    <property type="component" value="Unassembled WGS sequence"/>
</dbReference>
<sequence length="697" mass="78882">MISSEEMRRGSQNSADGSSVSEQHKTISLAISPSYVQDWDTTAAFRELYQNWRDAILEHFNLDRLSFQPIYEERDDYISILVPEHDGQSKFALGFIKYEKKSGRVTIVNPCAQISTEALELGHSSKRGNDKLTGCHGEGLKLAALVMVRSGYSLKIDTANSHWTFGIVDSKLRCIIKPSKTSNPNIPSDAKSDMAQLKSLVERDVTIVIESTSADGEKGISLETFHAWIKITLEIRGISYPSHIIETDAGDLVLDANLSSRLYLNGIFLPAAFANLKPYRFCYNFTRGKINRDRQILIDKSEEADAVRKIWEAAIEKHEEIVLPLYFDLLRNFPESPDVASADVLKNSTKTLIWRRCLRDAGDTGWFYSEKSSAQSVSVIRDVLGKEPVRLPSMLWNLLRTNSPLRTPQEEQIEQFKMAEMCRCPPSSFSQTVKRVMGACLLLITGLAPINVQFVRGNKNSVDCFFDDETRILKIHHRWLNFSAIHKESRCRDSFPTEMSRNDSPFLCDHIIEELLRLSLSEIFKPSIPSRGWTNAFFRQVRFYLRYIPHSIKSIQELETGLLKITWEDNETEFIRRSLAGGIVYHIILHEERCLHKSDLLHDATVIPTVGQAPCGCLQAFADQRNRIAIFDNIDYKKGYVLTIALNQQLAFYGQPISTWKIDPTLGVAATHSAGVQIVPSLSFGTVLPKESFGYGL</sequence>
<gene>
    <name evidence="2" type="ORF">AARAC_010914</name>
</gene>
<comment type="caution">
    <text evidence="2">The sequence shown here is derived from an EMBL/GenBank/DDBJ whole genome shotgun (WGS) entry which is preliminary data.</text>
</comment>
<feature type="compositionally biased region" description="Polar residues" evidence="1">
    <location>
        <begin position="10"/>
        <end position="21"/>
    </location>
</feature>
<evidence type="ECO:0000313" key="3">
    <source>
        <dbReference type="Proteomes" id="UP000231358"/>
    </source>
</evidence>